<gene>
    <name evidence="3" type="ORF">DHOM_06705</name>
</gene>
<dbReference type="Proteomes" id="UP000030182">
    <property type="component" value="Unassembled WGS sequence"/>
</dbReference>
<evidence type="ECO:0000256" key="2">
    <source>
        <dbReference type="SAM" id="Phobius"/>
    </source>
</evidence>
<reference evidence="3 4" key="1">
    <citation type="submission" date="2014-01" db="EMBL/GenBank/DDBJ databases">
        <title>Draft genome sequence of the multidrug-resistant clinical isolate Dermabacter hominis 1368.</title>
        <authorList>
            <person name="Albersmeier A."/>
            <person name="Bomholt C."/>
            <person name="Glaub A."/>
            <person name="Ruckert C."/>
            <person name="Soriano F."/>
            <person name="Fernandez-Natal I."/>
            <person name="Tauch A."/>
        </authorList>
    </citation>
    <scope>NUCLEOTIDE SEQUENCE [LARGE SCALE GENOMIC DNA]</scope>
    <source>
        <strain evidence="3 4">1368</strain>
    </source>
</reference>
<keyword evidence="2" id="KW-0472">Membrane</keyword>
<evidence type="ECO:0000256" key="1">
    <source>
        <dbReference type="SAM" id="MobiDB-lite"/>
    </source>
</evidence>
<proteinExistence type="predicted"/>
<dbReference type="EMBL" id="JDRS01000008">
    <property type="protein sequence ID" value="KDS93307.1"/>
    <property type="molecule type" value="Genomic_DNA"/>
</dbReference>
<name>A0ABR4SJV8_9MICO</name>
<feature type="transmembrane region" description="Helical" evidence="2">
    <location>
        <begin position="115"/>
        <end position="135"/>
    </location>
</feature>
<evidence type="ECO:0000313" key="4">
    <source>
        <dbReference type="Proteomes" id="UP000030182"/>
    </source>
</evidence>
<evidence type="ECO:0000313" key="3">
    <source>
        <dbReference type="EMBL" id="KDS93307.1"/>
    </source>
</evidence>
<accession>A0ABR4SJV8</accession>
<keyword evidence="4" id="KW-1185">Reference proteome</keyword>
<feature type="region of interest" description="Disordered" evidence="1">
    <location>
        <begin position="1"/>
        <end position="30"/>
    </location>
</feature>
<keyword evidence="2" id="KW-1133">Transmembrane helix</keyword>
<feature type="compositionally biased region" description="Acidic residues" evidence="1">
    <location>
        <begin position="17"/>
        <end position="28"/>
    </location>
</feature>
<protein>
    <submittedName>
        <fullName evidence="3">Uncharacterized protein</fullName>
    </submittedName>
</protein>
<organism evidence="3 4">
    <name type="scientific">Dermabacter hominis 1368</name>
    <dbReference type="NCBI Taxonomy" id="1450519"/>
    <lineage>
        <taxon>Bacteria</taxon>
        <taxon>Bacillati</taxon>
        <taxon>Actinomycetota</taxon>
        <taxon>Actinomycetes</taxon>
        <taxon>Micrococcales</taxon>
        <taxon>Dermabacteraceae</taxon>
        <taxon>Dermabacter</taxon>
    </lineage>
</organism>
<keyword evidence="2" id="KW-0812">Transmembrane</keyword>
<feature type="transmembrane region" description="Helical" evidence="2">
    <location>
        <begin position="58"/>
        <end position="78"/>
    </location>
</feature>
<sequence length="138" mass="14907">MNSRRTEVSGKMASEPKDEDLEPTEESGEGSKFHGFLILIDSATYVTLRTLPDGLTPVSIAVTVVASILLAYTGYEFLLKEDKKFSQGGIWLALVKSLSVALGTSLVTSVCTRSIVLTVISLVAAIVFELLLLGWTRL</sequence>
<comment type="caution">
    <text evidence="3">The sequence shown here is derived from an EMBL/GenBank/DDBJ whole genome shotgun (WGS) entry which is preliminary data.</text>
</comment>
<feature type="transmembrane region" description="Helical" evidence="2">
    <location>
        <begin position="90"/>
        <end position="109"/>
    </location>
</feature>